<dbReference type="GO" id="GO:0005886">
    <property type="term" value="C:plasma membrane"/>
    <property type="evidence" value="ECO:0007669"/>
    <property type="project" value="TreeGrafter"/>
</dbReference>
<sequence length="346" mass="38226">MRLSLESFLHRQWQQRGWWSWLMRPLSALYGSIARRRRQQESAQAVKLAVPVVVAGNLFVGGTGKTPLVIAIVRHLQAQGMRPGVISRGYGAQASSVSEVRESTAVTQSGDEPWLIHWHTGVPVFVGRERTQAAQALLQAYPETDVLIADDGLQHYRLSRDIELVLFDQRGTGNGLLLPAGPLRELPDRRRDFTILNAPLSVAAQQVPGVTDAQNLVRMQLQTADCWQLSDPAQQRALSSFAAETVTAAAGIGHPERFFQTLRSAGIQPQTMPFADHYQFSATDFQSCDSQTILITEKDAVKCLQIPALKNDRRIWVVPVEAQLTPSFLAGLTQMISEKQRGSPSA</sequence>
<keyword evidence="10 13" id="KW-0067">ATP-binding</keyword>
<dbReference type="AlphaFoldDB" id="A0A941DRL9"/>
<evidence type="ECO:0000256" key="3">
    <source>
        <dbReference type="ARBA" id="ARBA00012071"/>
    </source>
</evidence>
<evidence type="ECO:0000256" key="8">
    <source>
        <dbReference type="ARBA" id="ARBA00022741"/>
    </source>
</evidence>
<evidence type="ECO:0000256" key="11">
    <source>
        <dbReference type="ARBA" id="ARBA00023098"/>
    </source>
</evidence>
<dbReference type="InterPro" id="IPR027417">
    <property type="entry name" value="P-loop_NTPase"/>
</dbReference>
<proteinExistence type="inferred from homology"/>
<dbReference type="GO" id="GO:0005524">
    <property type="term" value="F:ATP binding"/>
    <property type="evidence" value="ECO:0007669"/>
    <property type="project" value="UniProtKB-UniRule"/>
</dbReference>
<evidence type="ECO:0000256" key="1">
    <source>
        <dbReference type="ARBA" id="ARBA00002274"/>
    </source>
</evidence>
<dbReference type="SUPFAM" id="SSF52540">
    <property type="entry name" value="P-loop containing nucleoside triphosphate hydrolases"/>
    <property type="match status" value="1"/>
</dbReference>
<dbReference type="NCBIfam" id="TIGR00682">
    <property type="entry name" value="lpxK"/>
    <property type="match status" value="1"/>
</dbReference>
<dbReference type="EMBL" id="JAGSPN010000008">
    <property type="protein sequence ID" value="MBR7782791.1"/>
    <property type="molecule type" value="Genomic_DNA"/>
</dbReference>
<dbReference type="GO" id="GO:0009029">
    <property type="term" value="F:lipid-A 4'-kinase activity"/>
    <property type="evidence" value="ECO:0007669"/>
    <property type="project" value="UniProtKB-UniRule"/>
</dbReference>
<dbReference type="GO" id="GO:0009244">
    <property type="term" value="P:lipopolysaccharide core region biosynthetic process"/>
    <property type="evidence" value="ECO:0007669"/>
    <property type="project" value="TreeGrafter"/>
</dbReference>
<comment type="function">
    <text evidence="1 13">Transfers the gamma-phosphate of ATP to the 4'-position of a tetraacyldisaccharide 1-phosphate intermediate (termed DS-1-P) to form tetraacyldisaccharide 1,4'-bis-phosphate (lipid IVA).</text>
</comment>
<keyword evidence="5 13" id="KW-0444">Lipid biosynthesis</keyword>
<keyword evidence="8 13" id="KW-0547">Nucleotide-binding</keyword>
<evidence type="ECO:0000313" key="14">
    <source>
        <dbReference type="EMBL" id="MBR7782791.1"/>
    </source>
</evidence>
<evidence type="ECO:0000256" key="6">
    <source>
        <dbReference type="ARBA" id="ARBA00022556"/>
    </source>
</evidence>
<organism evidence="14 15">
    <name type="scientific">Undibacterium luofuense</name>
    <dbReference type="NCBI Taxonomy" id="2828733"/>
    <lineage>
        <taxon>Bacteria</taxon>
        <taxon>Pseudomonadati</taxon>
        <taxon>Pseudomonadota</taxon>
        <taxon>Betaproteobacteria</taxon>
        <taxon>Burkholderiales</taxon>
        <taxon>Oxalobacteraceae</taxon>
        <taxon>Undibacterium</taxon>
    </lineage>
</organism>
<comment type="catalytic activity">
    <reaction evidence="13">
        <text>a lipid A disaccharide + ATP = a lipid IVA + ADP + H(+)</text>
        <dbReference type="Rhea" id="RHEA:67840"/>
        <dbReference type="ChEBI" id="CHEBI:15378"/>
        <dbReference type="ChEBI" id="CHEBI:30616"/>
        <dbReference type="ChEBI" id="CHEBI:176343"/>
        <dbReference type="ChEBI" id="CHEBI:176425"/>
        <dbReference type="ChEBI" id="CHEBI:456216"/>
        <dbReference type="EC" id="2.7.1.130"/>
    </reaction>
</comment>
<evidence type="ECO:0000256" key="9">
    <source>
        <dbReference type="ARBA" id="ARBA00022777"/>
    </source>
</evidence>
<keyword evidence="6 13" id="KW-0441">Lipid A biosynthesis</keyword>
<evidence type="ECO:0000256" key="4">
    <source>
        <dbReference type="ARBA" id="ARBA00016436"/>
    </source>
</evidence>
<accession>A0A941DRL9</accession>
<dbReference type="RefSeq" id="WP_212688101.1">
    <property type="nucleotide sequence ID" value="NZ_JAGSPN010000008.1"/>
</dbReference>
<gene>
    <name evidence="13" type="primary">lpxK</name>
    <name evidence="14" type="ORF">KDM89_11600</name>
</gene>
<evidence type="ECO:0000313" key="15">
    <source>
        <dbReference type="Proteomes" id="UP000680067"/>
    </source>
</evidence>
<name>A0A941DRL9_9BURK</name>
<dbReference type="GO" id="GO:0009245">
    <property type="term" value="P:lipid A biosynthetic process"/>
    <property type="evidence" value="ECO:0007669"/>
    <property type="project" value="UniProtKB-UniRule"/>
</dbReference>
<feature type="binding site" evidence="13">
    <location>
        <begin position="59"/>
        <end position="66"/>
    </location>
    <ligand>
        <name>ATP</name>
        <dbReference type="ChEBI" id="CHEBI:30616"/>
    </ligand>
</feature>
<dbReference type="HAMAP" id="MF_00409">
    <property type="entry name" value="LpxK"/>
    <property type="match status" value="1"/>
</dbReference>
<evidence type="ECO:0000256" key="5">
    <source>
        <dbReference type="ARBA" id="ARBA00022516"/>
    </source>
</evidence>
<evidence type="ECO:0000256" key="13">
    <source>
        <dbReference type="HAMAP-Rule" id="MF_00409"/>
    </source>
</evidence>
<evidence type="ECO:0000256" key="2">
    <source>
        <dbReference type="ARBA" id="ARBA00004870"/>
    </source>
</evidence>
<comment type="caution">
    <text evidence="14">The sequence shown here is derived from an EMBL/GenBank/DDBJ whole genome shotgun (WGS) entry which is preliminary data.</text>
</comment>
<protein>
    <recommendedName>
        <fullName evidence="4 13">Tetraacyldisaccharide 4'-kinase</fullName>
        <ecNumber evidence="3 13">2.7.1.130</ecNumber>
    </recommendedName>
    <alternativeName>
        <fullName evidence="12 13">Lipid A 4'-kinase</fullName>
    </alternativeName>
</protein>
<evidence type="ECO:0000256" key="10">
    <source>
        <dbReference type="ARBA" id="ARBA00022840"/>
    </source>
</evidence>
<dbReference type="EC" id="2.7.1.130" evidence="3 13"/>
<dbReference type="Proteomes" id="UP000680067">
    <property type="component" value="Unassembled WGS sequence"/>
</dbReference>
<comment type="pathway">
    <text evidence="2 13">Glycolipid biosynthesis; lipid IV(A) biosynthesis; lipid IV(A) from (3R)-3-hydroxytetradecanoyl-[acyl-carrier-protein] and UDP-N-acetyl-alpha-D-glucosamine: step 6/6.</text>
</comment>
<keyword evidence="7 13" id="KW-0808">Transferase</keyword>
<keyword evidence="9 13" id="KW-0418">Kinase</keyword>
<evidence type="ECO:0000256" key="12">
    <source>
        <dbReference type="ARBA" id="ARBA00029757"/>
    </source>
</evidence>
<dbReference type="PANTHER" id="PTHR42724">
    <property type="entry name" value="TETRAACYLDISACCHARIDE 4'-KINASE"/>
    <property type="match status" value="1"/>
</dbReference>
<keyword evidence="11 13" id="KW-0443">Lipid metabolism</keyword>
<dbReference type="Pfam" id="PF02606">
    <property type="entry name" value="LpxK"/>
    <property type="match status" value="1"/>
</dbReference>
<evidence type="ECO:0000256" key="7">
    <source>
        <dbReference type="ARBA" id="ARBA00022679"/>
    </source>
</evidence>
<comment type="similarity">
    <text evidence="13">Belongs to the LpxK family.</text>
</comment>
<reference evidence="14" key="1">
    <citation type="submission" date="2021-04" db="EMBL/GenBank/DDBJ databases">
        <title>novel species isolated from subtropical streams in China.</title>
        <authorList>
            <person name="Lu H."/>
        </authorList>
    </citation>
    <scope>NUCLEOTIDE SEQUENCE</scope>
    <source>
        <strain evidence="14">LFS511W</strain>
    </source>
</reference>
<dbReference type="InterPro" id="IPR003758">
    <property type="entry name" value="LpxK"/>
</dbReference>
<dbReference type="PANTHER" id="PTHR42724:SF1">
    <property type="entry name" value="TETRAACYLDISACCHARIDE 4'-KINASE, MITOCHONDRIAL-RELATED"/>
    <property type="match status" value="1"/>
</dbReference>
<keyword evidence="15" id="KW-1185">Reference proteome</keyword>